<organism evidence="2">
    <name type="scientific">Spodoptera frugiperda</name>
    <name type="common">Fall armyworm</name>
    <dbReference type="NCBI Taxonomy" id="7108"/>
    <lineage>
        <taxon>Eukaryota</taxon>
        <taxon>Metazoa</taxon>
        <taxon>Ecdysozoa</taxon>
        <taxon>Arthropoda</taxon>
        <taxon>Hexapoda</taxon>
        <taxon>Insecta</taxon>
        <taxon>Pterygota</taxon>
        <taxon>Neoptera</taxon>
        <taxon>Endopterygota</taxon>
        <taxon>Lepidoptera</taxon>
        <taxon>Glossata</taxon>
        <taxon>Ditrysia</taxon>
        <taxon>Noctuoidea</taxon>
        <taxon>Noctuidae</taxon>
        <taxon>Amphipyrinae</taxon>
        <taxon>Spodoptera</taxon>
    </lineage>
</organism>
<gene>
    <name evidence="2" type="ORF">SFRICE_010390</name>
</gene>
<dbReference type="EMBL" id="ODYU01012274">
    <property type="protein sequence ID" value="SOQ58491.1"/>
    <property type="molecule type" value="Genomic_DNA"/>
</dbReference>
<feature type="region of interest" description="Disordered" evidence="1">
    <location>
        <begin position="1"/>
        <end position="21"/>
    </location>
</feature>
<reference evidence="2" key="1">
    <citation type="submission" date="2016-07" db="EMBL/GenBank/DDBJ databases">
        <authorList>
            <person name="Bretaudeau A."/>
        </authorList>
    </citation>
    <scope>NUCLEOTIDE SEQUENCE</scope>
    <source>
        <strain evidence="2">Rice</strain>
        <tissue evidence="2">Whole body</tissue>
    </source>
</reference>
<sequence>MDGSSDGKQSPPSMDNRSTRDVTRALPTFWGLRIKAGNYNGTDKVVLCVSVFIGEDRGRLEEGRRSSDAYTRLDTNSSVMMRTIEKKY</sequence>
<evidence type="ECO:0000256" key="1">
    <source>
        <dbReference type="SAM" id="MobiDB-lite"/>
    </source>
</evidence>
<name>A0A2H1WZK9_SPOFR</name>
<dbReference type="AlphaFoldDB" id="A0A2H1WZK9"/>
<proteinExistence type="predicted"/>
<protein>
    <submittedName>
        <fullName evidence="2">SFRICE_010390</fullName>
    </submittedName>
</protein>
<feature type="compositionally biased region" description="Polar residues" evidence="1">
    <location>
        <begin position="1"/>
        <end position="16"/>
    </location>
</feature>
<evidence type="ECO:0000313" key="2">
    <source>
        <dbReference type="EMBL" id="SOQ58491.1"/>
    </source>
</evidence>
<accession>A0A2H1WZK9</accession>